<accession>A0ABS3ZM31</accession>
<name>A0ABS3ZM31_9FIRM</name>
<keyword evidence="3" id="KW-1185">Reference proteome</keyword>
<keyword evidence="1" id="KW-0472">Membrane</keyword>
<reference evidence="2 3" key="1">
    <citation type="submission" date="2021-02" db="EMBL/GenBank/DDBJ databases">
        <title>Lactate utilizing bacteria of the human gut.</title>
        <authorList>
            <person name="Sheridan P.O."/>
        </authorList>
    </citation>
    <scope>NUCLEOTIDE SEQUENCE [LARGE SCALE GENOMIC DNA]</scope>
    <source>
        <strain evidence="2 3">HTF-83D</strain>
    </source>
</reference>
<protein>
    <submittedName>
        <fullName evidence="2">Uncharacterized protein</fullName>
    </submittedName>
</protein>
<dbReference type="RefSeq" id="WP_209294019.1">
    <property type="nucleotide sequence ID" value="NZ_JAFIQO010000174.1"/>
</dbReference>
<proteinExistence type="predicted"/>
<evidence type="ECO:0000313" key="2">
    <source>
        <dbReference type="EMBL" id="MBP0058378.1"/>
    </source>
</evidence>
<feature type="transmembrane region" description="Helical" evidence="1">
    <location>
        <begin position="12"/>
        <end position="32"/>
    </location>
</feature>
<dbReference type="Proteomes" id="UP001315001">
    <property type="component" value="Unassembled WGS sequence"/>
</dbReference>
<evidence type="ECO:0000256" key="1">
    <source>
        <dbReference type="SAM" id="Phobius"/>
    </source>
</evidence>
<sequence>PHLKHAPKPHLGYGIISFFCVLAPEGMNSIVFGKDKGERSEDFCLPERLFNIKGIVSKFTNFNMCIVEKK</sequence>
<evidence type="ECO:0000313" key="3">
    <source>
        <dbReference type="Proteomes" id="UP001315001"/>
    </source>
</evidence>
<keyword evidence="1" id="KW-1133">Transmembrane helix</keyword>
<keyword evidence="1" id="KW-0812">Transmembrane</keyword>
<feature type="non-terminal residue" evidence="2">
    <location>
        <position position="1"/>
    </location>
</feature>
<dbReference type="EMBL" id="JAFIQO010000174">
    <property type="protein sequence ID" value="MBP0058378.1"/>
    <property type="molecule type" value="Genomic_DNA"/>
</dbReference>
<comment type="caution">
    <text evidence="2">The sequence shown here is derived from an EMBL/GenBank/DDBJ whole genome shotgun (WGS) entry which is preliminary data.</text>
</comment>
<organism evidence="2 3">
    <name type="scientific">Anaerobutyricum soehngenii</name>
    <dbReference type="NCBI Taxonomy" id="105843"/>
    <lineage>
        <taxon>Bacteria</taxon>
        <taxon>Bacillati</taxon>
        <taxon>Bacillota</taxon>
        <taxon>Clostridia</taxon>
        <taxon>Lachnospirales</taxon>
        <taxon>Lachnospiraceae</taxon>
        <taxon>Anaerobutyricum</taxon>
    </lineage>
</organism>
<gene>
    <name evidence="2" type="ORF">JYQ75_13430</name>
</gene>